<evidence type="ECO:0000256" key="4">
    <source>
        <dbReference type="ARBA" id="ARBA00022833"/>
    </source>
</evidence>
<dbReference type="InterPro" id="IPR011976">
    <property type="entry name" value="Pept_M3B_oligopep-rel"/>
</dbReference>
<dbReference type="InterPro" id="IPR045090">
    <property type="entry name" value="Pept_M3A_M3B"/>
</dbReference>
<keyword evidence="3 6" id="KW-0378">Hydrolase</keyword>
<dbReference type="Proteomes" id="UP000017396">
    <property type="component" value="Chromosome"/>
</dbReference>
<keyword evidence="9" id="KW-1185">Reference proteome</keyword>
<proteinExistence type="inferred from homology"/>
<dbReference type="PATRIC" id="fig|1183438.3.peg.1821"/>
<feature type="domain" description="Peptidase M3A/M3B catalytic" evidence="7">
    <location>
        <begin position="165"/>
        <end position="269"/>
    </location>
</feature>
<dbReference type="PANTHER" id="PTHR11804:SF28">
    <property type="entry name" value="OLIGOENDOPEPTIDASE F"/>
    <property type="match status" value="1"/>
</dbReference>
<comment type="cofactor">
    <cofactor evidence="6">
        <name>Zn(2+)</name>
        <dbReference type="ChEBI" id="CHEBI:29105"/>
    </cofactor>
    <text evidence="6">Binds 1 zinc ion.</text>
</comment>
<dbReference type="GO" id="GO:0006518">
    <property type="term" value="P:peptide metabolic process"/>
    <property type="evidence" value="ECO:0007669"/>
    <property type="project" value="TreeGrafter"/>
</dbReference>
<dbReference type="eggNOG" id="COG1164">
    <property type="taxonomic scope" value="Bacteria"/>
</dbReference>
<evidence type="ECO:0000259" key="7">
    <source>
        <dbReference type="Pfam" id="PF01432"/>
    </source>
</evidence>
<dbReference type="PANTHER" id="PTHR11804">
    <property type="entry name" value="PROTEASE M3 THIMET OLIGOPEPTIDASE-RELATED"/>
    <property type="match status" value="1"/>
</dbReference>
<accession>U5QGT3</accession>
<dbReference type="Pfam" id="PF01432">
    <property type="entry name" value="Peptidase_M3"/>
    <property type="match status" value="2"/>
</dbReference>
<dbReference type="AlphaFoldDB" id="U5QGT3"/>
<gene>
    <name evidence="8" type="primary">pepF</name>
    <name evidence="8" type="ORF">GKIL_1857</name>
</gene>
<evidence type="ECO:0000256" key="5">
    <source>
        <dbReference type="ARBA" id="ARBA00023049"/>
    </source>
</evidence>
<protein>
    <submittedName>
        <fullName evidence="8">Oligoendopeptidase, M3 family</fullName>
    </submittedName>
</protein>
<dbReference type="CDD" id="cd09606">
    <property type="entry name" value="M3B_PepF"/>
    <property type="match status" value="1"/>
</dbReference>
<dbReference type="Gene3D" id="1.10.1370.30">
    <property type="match status" value="1"/>
</dbReference>
<sequence>MQQVHDFSDIQAPTPSYEAVAAEYEQIRAGLEGADWQRAFERWDALRRKLSTWSALTYLRFSQDTGNETYREARNTCDALTPKFTDLEVQLKRQLLASPRRAEYEARIGKQAFLLWEADVTTFEPAIEADLVAEARLSAEYTELLASAKLPFDGQILNLEGIGKYTQHADREVRHQAQQVRWQFFERNAEALDRIYGELVQLRHGMARKLGYENYIALGYRRMQRVDYDEKDVERYRDQIAELVVPLAAQIVERQARNLGVDRVYFWDEPVFDPRGNPAPVGDHDWMLAQAQGMFDEMAAPLGDFFRLMVARHLLDLKNRPAKAGGGFCTSFPTYGLPYIFANFNGTKGDVEVFTHEMGHAFQNWQSRSTPVYDYLWPTLESCEIHSMSLEFLSWPYMERFFGDEAERFRTIHLAESLLFLPYGVAVDHFQHLVYAHPEATAAERKRLWQSVEKRYLPWRDYGDLAYPAAGGRWQLQRHIYNSPFYYIDYTLAGCCALQFWAKAQGDYQKALADYVALCRRGGEAPFQELARSAGLVSPFTPGALSSVVEQARRALAL</sequence>
<dbReference type="InterPro" id="IPR001567">
    <property type="entry name" value="Pept_M3A_M3B_dom"/>
</dbReference>
<evidence type="ECO:0000256" key="6">
    <source>
        <dbReference type="RuleBase" id="RU003435"/>
    </source>
</evidence>
<dbReference type="GO" id="GO:0046872">
    <property type="term" value="F:metal ion binding"/>
    <property type="evidence" value="ECO:0007669"/>
    <property type="project" value="UniProtKB-UniRule"/>
</dbReference>
<evidence type="ECO:0000256" key="2">
    <source>
        <dbReference type="ARBA" id="ARBA00022723"/>
    </source>
</evidence>
<dbReference type="HOGENOM" id="CLU_030403_1_0_3"/>
<dbReference type="STRING" id="1183438.GKIL_1857"/>
<reference evidence="8 9" key="1">
    <citation type="journal article" date="2013" name="PLoS ONE">
        <title>Cultivation and Complete Genome Sequencing of Gloeobacter kilaueensis sp. nov., from a Lava Cave in Kilauea Caldera, Hawai'i.</title>
        <authorList>
            <person name="Saw J.H."/>
            <person name="Schatz M."/>
            <person name="Brown M.V."/>
            <person name="Kunkel D.D."/>
            <person name="Foster J.S."/>
            <person name="Shick H."/>
            <person name="Christensen S."/>
            <person name="Hou S."/>
            <person name="Wan X."/>
            <person name="Donachie S.P."/>
        </authorList>
    </citation>
    <scope>NUCLEOTIDE SEQUENCE [LARGE SCALE GENOMIC DNA]</scope>
    <source>
        <strain evidence="9">JS</strain>
    </source>
</reference>
<feature type="domain" description="Peptidase M3A/M3B catalytic" evidence="7">
    <location>
        <begin position="310"/>
        <end position="539"/>
    </location>
</feature>
<dbReference type="SUPFAM" id="SSF55486">
    <property type="entry name" value="Metalloproteases ('zincins'), catalytic domain"/>
    <property type="match status" value="1"/>
</dbReference>
<dbReference type="KEGG" id="glj:GKIL_1857"/>
<keyword evidence="2 6" id="KW-0479">Metal-binding</keyword>
<comment type="similarity">
    <text evidence="6">Belongs to the peptidase M3 family.</text>
</comment>
<keyword evidence="4 6" id="KW-0862">Zinc</keyword>
<dbReference type="RefSeq" id="WP_023173228.1">
    <property type="nucleotide sequence ID" value="NC_022600.1"/>
</dbReference>
<keyword evidence="1 6" id="KW-0645">Protease</keyword>
<organism evidence="8 9">
    <name type="scientific">Gloeobacter kilaueensis (strain ATCC BAA-2537 / CCAP 1431/1 / ULC 316 / JS1)</name>
    <dbReference type="NCBI Taxonomy" id="1183438"/>
    <lineage>
        <taxon>Bacteria</taxon>
        <taxon>Bacillati</taxon>
        <taxon>Cyanobacteriota</taxon>
        <taxon>Cyanophyceae</taxon>
        <taxon>Gloeobacterales</taxon>
        <taxon>Gloeobacteraceae</taxon>
        <taxon>Gloeobacter</taxon>
    </lineage>
</organism>
<dbReference type="EMBL" id="CP003587">
    <property type="protein sequence ID" value="AGY58103.1"/>
    <property type="molecule type" value="Genomic_DNA"/>
</dbReference>
<evidence type="ECO:0000313" key="8">
    <source>
        <dbReference type="EMBL" id="AGY58103.1"/>
    </source>
</evidence>
<dbReference type="OrthoDB" id="9762795at2"/>
<evidence type="ECO:0000256" key="3">
    <source>
        <dbReference type="ARBA" id="ARBA00022801"/>
    </source>
</evidence>
<dbReference type="GO" id="GO:0004222">
    <property type="term" value="F:metalloendopeptidase activity"/>
    <property type="evidence" value="ECO:0007669"/>
    <property type="project" value="InterPro"/>
</dbReference>
<dbReference type="GO" id="GO:0006508">
    <property type="term" value="P:proteolysis"/>
    <property type="evidence" value="ECO:0007669"/>
    <property type="project" value="UniProtKB-KW"/>
</dbReference>
<dbReference type="NCBIfam" id="TIGR02289">
    <property type="entry name" value="M3_not_pepF"/>
    <property type="match status" value="1"/>
</dbReference>
<name>U5QGT3_GLOK1</name>
<keyword evidence="5 6" id="KW-0482">Metalloprotease</keyword>
<evidence type="ECO:0000313" key="9">
    <source>
        <dbReference type="Proteomes" id="UP000017396"/>
    </source>
</evidence>
<evidence type="ECO:0000256" key="1">
    <source>
        <dbReference type="ARBA" id="ARBA00022670"/>
    </source>
</evidence>